<evidence type="ECO:0000256" key="1">
    <source>
        <dbReference type="ARBA" id="ARBA00022821"/>
    </source>
</evidence>
<sequence>MAAEFVASAAANAVGNLTTEYASPYVSYFFRFGKIVEEFKNRRNELELKSDRIKNEVEEAARQNEVIGKDVQDWRKRAEKELEETQCLEAEIERMKCFNWCPSWGWRLCLSKKVAKKTISINKLLESDSTLNDIIKALKTNGVNMIGLYGMPGVGKTTLAKEVGKHAKEQKLFDYVVMVTMSRTPNTAIFKIKLLP</sequence>
<dbReference type="PANTHER" id="PTHR33463:SF117">
    <property type="entry name" value="CC-NBS-LRR RESISTANCE PROTEIN"/>
    <property type="match status" value="1"/>
</dbReference>
<accession>A0A6P5Y530</accession>
<evidence type="ECO:0000256" key="2">
    <source>
        <dbReference type="SAM" id="Coils"/>
    </source>
</evidence>
<dbReference type="AlphaFoldDB" id="A0A6P5Y530"/>
<evidence type="ECO:0000313" key="4">
    <source>
        <dbReference type="Proteomes" id="UP000515121"/>
    </source>
</evidence>
<feature type="coiled-coil region" evidence="2">
    <location>
        <begin position="36"/>
        <end position="95"/>
    </location>
</feature>
<dbReference type="RefSeq" id="XP_022735547.1">
    <property type="nucleotide sequence ID" value="XM_022879812.1"/>
</dbReference>
<feature type="domain" description="NB-ARC" evidence="3">
    <location>
        <begin position="129"/>
        <end position="186"/>
    </location>
</feature>
<keyword evidence="1" id="KW-0611">Plant defense</keyword>
<gene>
    <name evidence="5" type="primary">LOC111288849</name>
</gene>
<organism evidence="4 5">
    <name type="scientific">Durio zibethinus</name>
    <name type="common">Durian</name>
    <dbReference type="NCBI Taxonomy" id="66656"/>
    <lineage>
        <taxon>Eukaryota</taxon>
        <taxon>Viridiplantae</taxon>
        <taxon>Streptophyta</taxon>
        <taxon>Embryophyta</taxon>
        <taxon>Tracheophyta</taxon>
        <taxon>Spermatophyta</taxon>
        <taxon>Magnoliopsida</taxon>
        <taxon>eudicotyledons</taxon>
        <taxon>Gunneridae</taxon>
        <taxon>Pentapetalae</taxon>
        <taxon>rosids</taxon>
        <taxon>malvids</taxon>
        <taxon>Malvales</taxon>
        <taxon>Malvaceae</taxon>
        <taxon>Helicteroideae</taxon>
        <taxon>Durio</taxon>
    </lineage>
</organism>
<name>A0A6P5Y530_DURZI</name>
<dbReference type="GeneID" id="111288849"/>
<dbReference type="InterPro" id="IPR002182">
    <property type="entry name" value="NB-ARC"/>
</dbReference>
<dbReference type="Pfam" id="PF00931">
    <property type="entry name" value="NB-ARC"/>
    <property type="match status" value="1"/>
</dbReference>
<dbReference type="OrthoDB" id="786439at2759"/>
<evidence type="ECO:0000313" key="5">
    <source>
        <dbReference type="RefSeq" id="XP_022735547.1"/>
    </source>
</evidence>
<proteinExistence type="predicted"/>
<dbReference type="KEGG" id="dzi:111288849"/>
<dbReference type="Proteomes" id="UP000515121">
    <property type="component" value="Unplaced"/>
</dbReference>
<reference evidence="5" key="1">
    <citation type="submission" date="2025-08" db="UniProtKB">
        <authorList>
            <consortium name="RefSeq"/>
        </authorList>
    </citation>
    <scope>IDENTIFICATION</scope>
    <source>
        <tissue evidence="5">Fruit stalk</tissue>
    </source>
</reference>
<dbReference type="InterPro" id="IPR027417">
    <property type="entry name" value="P-loop_NTPase"/>
</dbReference>
<dbReference type="PANTHER" id="PTHR33463">
    <property type="entry name" value="NB-ARC DOMAIN-CONTAINING PROTEIN-RELATED"/>
    <property type="match status" value="1"/>
</dbReference>
<dbReference type="GO" id="GO:0043531">
    <property type="term" value="F:ADP binding"/>
    <property type="evidence" value="ECO:0007669"/>
    <property type="project" value="InterPro"/>
</dbReference>
<dbReference type="SUPFAM" id="SSF52540">
    <property type="entry name" value="P-loop containing nucleoside triphosphate hydrolases"/>
    <property type="match status" value="1"/>
</dbReference>
<evidence type="ECO:0000259" key="3">
    <source>
        <dbReference type="Pfam" id="PF00931"/>
    </source>
</evidence>
<protein>
    <submittedName>
        <fullName evidence="5">Uncharacterized protein LOC111288849</fullName>
    </submittedName>
</protein>
<dbReference type="InterPro" id="IPR050905">
    <property type="entry name" value="Plant_NBS-LRR"/>
</dbReference>
<keyword evidence="2" id="KW-0175">Coiled coil</keyword>
<dbReference type="Gene3D" id="3.40.50.300">
    <property type="entry name" value="P-loop containing nucleotide triphosphate hydrolases"/>
    <property type="match status" value="1"/>
</dbReference>
<keyword evidence="4" id="KW-1185">Reference proteome</keyword>